<organism evidence="3 4">
    <name type="scientific">Tanacetum coccineum</name>
    <dbReference type="NCBI Taxonomy" id="301880"/>
    <lineage>
        <taxon>Eukaryota</taxon>
        <taxon>Viridiplantae</taxon>
        <taxon>Streptophyta</taxon>
        <taxon>Embryophyta</taxon>
        <taxon>Tracheophyta</taxon>
        <taxon>Spermatophyta</taxon>
        <taxon>Magnoliopsida</taxon>
        <taxon>eudicotyledons</taxon>
        <taxon>Gunneridae</taxon>
        <taxon>Pentapetalae</taxon>
        <taxon>asterids</taxon>
        <taxon>campanulids</taxon>
        <taxon>Asterales</taxon>
        <taxon>Asteraceae</taxon>
        <taxon>Asteroideae</taxon>
        <taxon>Anthemideae</taxon>
        <taxon>Anthemidinae</taxon>
        <taxon>Tanacetum</taxon>
    </lineage>
</organism>
<reference evidence="3" key="2">
    <citation type="submission" date="2022-01" db="EMBL/GenBank/DDBJ databases">
        <authorList>
            <person name="Yamashiro T."/>
            <person name="Shiraishi A."/>
            <person name="Satake H."/>
            <person name="Nakayama K."/>
        </authorList>
    </citation>
    <scope>NUCLEOTIDE SEQUENCE</scope>
</reference>
<dbReference type="InterPro" id="IPR036388">
    <property type="entry name" value="WH-like_DNA-bd_sf"/>
</dbReference>
<evidence type="ECO:0000256" key="1">
    <source>
        <dbReference type="SAM" id="MobiDB-lite"/>
    </source>
</evidence>
<dbReference type="InterPro" id="IPR012677">
    <property type="entry name" value="Nucleotide-bd_a/b_plait_sf"/>
</dbReference>
<dbReference type="Gene3D" id="3.30.70.330">
    <property type="match status" value="1"/>
</dbReference>
<keyword evidence="4" id="KW-1185">Reference proteome</keyword>
<gene>
    <name evidence="3" type="ORF">Tco_0819761</name>
</gene>
<dbReference type="InterPro" id="IPR000504">
    <property type="entry name" value="RRM_dom"/>
</dbReference>
<dbReference type="Proteomes" id="UP001151760">
    <property type="component" value="Unassembled WGS sequence"/>
</dbReference>
<dbReference type="EMBL" id="BQNB010012056">
    <property type="protein sequence ID" value="GJS98591.1"/>
    <property type="molecule type" value="Genomic_DNA"/>
</dbReference>
<proteinExistence type="predicted"/>
<accession>A0ABQ5AA48</accession>
<name>A0ABQ5AA48_9ASTR</name>
<dbReference type="Pfam" id="PF00076">
    <property type="entry name" value="RRM_1"/>
    <property type="match status" value="1"/>
</dbReference>
<evidence type="ECO:0000259" key="2">
    <source>
        <dbReference type="Pfam" id="PF00076"/>
    </source>
</evidence>
<dbReference type="InterPro" id="IPR035979">
    <property type="entry name" value="RBD_domain_sf"/>
</dbReference>
<dbReference type="Gene3D" id="1.10.10.10">
    <property type="entry name" value="Winged helix-like DNA-binding domain superfamily/Winged helix DNA-binding domain"/>
    <property type="match status" value="1"/>
</dbReference>
<comment type="caution">
    <text evidence="3">The sequence shown here is derived from an EMBL/GenBank/DDBJ whole genome shotgun (WGS) entry which is preliminary data.</text>
</comment>
<evidence type="ECO:0000313" key="4">
    <source>
        <dbReference type="Proteomes" id="UP001151760"/>
    </source>
</evidence>
<protein>
    <submittedName>
        <fullName evidence="3">Plasma membrane ATPase 1-like protein</fullName>
    </submittedName>
</protein>
<evidence type="ECO:0000313" key="3">
    <source>
        <dbReference type="EMBL" id="GJS98591.1"/>
    </source>
</evidence>
<feature type="domain" description="RRM" evidence="2">
    <location>
        <begin position="75"/>
        <end position="106"/>
    </location>
</feature>
<feature type="region of interest" description="Disordered" evidence="1">
    <location>
        <begin position="33"/>
        <end position="59"/>
    </location>
</feature>
<dbReference type="SUPFAM" id="SSF54928">
    <property type="entry name" value="RNA-binding domain, RBD"/>
    <property type="match status" value="1"/>
</dbReference>
<reference evidence="3" key="1">
    <citation type="journal article" date="2022" name="Int. J. Mol. Sci.">
        <title>Draft Genome of Tanacetum Coccineum: Genomic Comparison of Closely Related Tanacetum-Family Plants.</title>
        <authorList>
            <person name="Yamashiro T."/>
            <person name="Shiraishi A."/>
            <person name="Nakayama K."/>
            <person name="Satake H."/>
        </authorList>
    </citation>
    <scope>NUCLEOTIDE SEQUENCE</scope>
</reference>
<sequence length="238" mass="26386">MIFCRFINTMDLHFRSIFNRHVCSNGRWGKPARNGGDTGVATRTKSNKKNRDGDGDGDNVEQNKLMASDFLLYLISVGGLDATVSDEDLKQPFSQFGEIVSMKIPIAKGLHSIIEKFAEHSLRSLGRARQLFIIQSCTKLYHAKSPTHQLAIAKEIVRRLRLGVNMYPSSTLLGDHKDNFVAALIEKADGFVGVFPALGILGGSLGDKAAEDLKERVIEHNILVVSKYYARITVKRLA</sequence>